<evidence type="ECO:0000313" key="4">
    <source>
        <dbReference type="EMBL" id="KAA0200188.1"/>
    </source>
</evidence>
<accession>A0A6A0H596</accession>
<evidence type="ECO:0000259" key="3">
    <source>
        <dbReference type="Pfam" id="PF02731"/>
    </source>
</evidence>
<comment type="caution">
    <text evidence="4">The sequence shown here is derived from an EMBL/GenBank/DDBJ whole genome shotgun (WGS) entry which is preliminary data.</text>
</comment>
<dbReference type="InterPro" id="IPR017862">
    <property type="entry name" value="SKI-int_prot_SKIP"/>
</dbReference>
<protein>
    <recommendedName>
        <fullName evidence="3">SKI-interacting protein SKIP SNW domain-containing protein</fullName>
    </recommendedName>
</protein>
<dbReference type="GO" id="GO:0005681">
    <property type="term" value="C:spliceosomal complex"/>
    <property type="evidence" value="ECO:0007669"/>
    <property type="project" value="InterPro"/>
</dbReference>
<dbReference type="AlphaFoldDB" id="A0A6A0H596"/>
<dbReference type="InterPro" id="IPR004015">
    <property type="entry name" value="SKI-int_prot_SKIP_SNW-dom"/>
</dbReference>
<feature type="region of interest" description="Disordered" evidence="2">
    <location>
        <begin position="315"/>
        <end position="370"/>
    </location>
</feature>
<gene>
    <name evidence="4" type="ORF">HAZT_HAZT006129</name>
</gene>
<feature type="region of interest" description="Disordered" evidence="2">
    <location>
        <begin position="127"/>
        <end position="146"/>
    </location>
</feature>
<dbReference type="PANTHER" id="PTHR12096">
    <property type="entry name" value="NUCLEAR PROTEIN SKIP-RELATED"/>
    <property type="match status" value="1"/>
</dbReference>
<evidence type="ECO:0000256" key="1">
    <source>
        <dbReference type="ARBA" id="ARBA00010197"/>
    </source>
</evidence>
<feature type="region of interest" description="Disordered" evidence="2">
    <location>
        <begin position="173"/>
        <end position="238"/>
    </location>
</feature>
<evidence type="ECO:0000256" key="2">
    <source>
        <dbReference type="SAM" id="MobiDB-lite"/>
    </source>
</evidence>
<dbReference type="EMBL" id="JQDR03006477">
    <property type="protein sequence ID" value="KAA0200188.1"/>
    <property type="molecule type" value="Genomic_DNA"/>
</dbReference>
<dbReference type="GO" id="GO:0000398">
    <property type="term" value="P:mRNA splicing, via spliceosome"/>
    <property type="evidence" value="ECO:0007669"/>
    <property type="project" value="InterPro"/>
</dbReference>
<feature type="compositionally biased region" description="Basic and acidic residues" evidence="2">
    <location>
        <begin position="315"/>
        <end position="340"/>
    </location>
</feature>
<reference evidence="4" key="1">
    <citation type="submission" date="2014-08" db="EMBL/GenBank/DDBJ databases">
        <authorList>
            <person name="Murali S."/>
            <person name="Richards S."/>
            <person name="Bandaranaike D."/>
            <person name="Bellair M."/>
            <person name="Blankenburg K."/>
            <person name="Chao H."/>
            <person name="Dinh H."/>
            <person name="Doddapaneni H."/>
            <person name="Dugan-Rocha S."/>
            <person name="Elkadiri S."/>
            <person name="Gnanaolivu R."/>
            <person name="Hughes D."/>
            <person name="Lee S."/>
            <person name="Li M."/>
            <person name="Ming W."/>
            <person name="Munidasa M."/>
            <person name="Muniz J."/>
            <person name="Nguyen L."/>
            <person name="Osuji N."/>
            <person name="Pu L.-L."/>
            <person name="Puazo M."/>
            <person name="Skinner E."/>
            <person name="Qu C."/>
            <person name="Quiroz J."/>
            <person name="Raj R."/>
            <person name="Weissenberger G."/>
            <person name="Xin Y."/>
            <person name="Zou X."/>
            <person name="Han Y."/>
            <person name="Worley K."/>
            <person name="Muzny D."/>
            <person name="Gibbs R."/>
        </authorList>
    </citation>
    <scope>NUCLEOTIDE SEQUENCE</scope>
    <source>
        <strain evidence="4">HAZT.00-mixed</strain>
        <tissue evidence="4">Whole organism</tissue>
    </source>
</reference>
<feature type="compositionally biased region" description="Basic and acidic residues" evidence="2">
    <location>
        <begin position="134"/>
        <end position="146"/>
    </location>
</feature>
<organism evidence="4">
    <name type="scientific">Hyalella azteca</name>
    <name type="common">Amphipod</name>
    <dbReference type="NCBI Taxonomy" id="294128"/>
    <lineage>
        <taxon>Eukaryota</taxon>
        <taxon>Metazoa</taxon>
        <taxon>Ecdysozoa</taxon>
        <taxon>Arthropoda</taxon>
        <taxon>Crustacea</taxon>
        <taxon>Multicrustacea</taxon>
        <taxon>Malacostraca</taxon>
        <taxon>Eumalacostraca</taxon>
        <taxon>Peracarida</taxon>
        <taxon>Amphipoda</taxon>
        <taxon>Senticaudata</taxon>
        <taxon>Talitrida</taxon>
        <taxon>Talitroidea</taxon>
        <taxon>Hyalellidae</taxon>
        <taxon>Hyalella</taxon>
    </lineage>
</organism>
<dbReference type="OrthoDB" id="666364at2759"/>
<sequence>MHILPPVSGHVWDREAEDDRRRLQRQLQQMALVSTARSAPPYLHRKGWVPRVQEDFGDGGAYPECPVAQYPLNMGKKDDNEGGKTSTALAVQLDSQGKVKYDLLARQGHAKDKIIYSKLTDLLPSAVTSEDDPEIQKPEQDTIDDITEKTRLALEKLTQGKIAAAMPADVLRSRRLHSTSDTRQGSRALPSTRERSSASSEWLRCRKTQWSLQNSSNISKKVPRGPPSPPAPVMHSPTRKVTVKEQQEWRIPPSVSNWKNPKGYTLPLDKRLAADGRGLQSVHINEKFAKLAEALYIADRKAREQVEMRSQLEKMAAQKEKVRKEESLKMLAKKAREEQSGLRPLPSGDGEEAERDRLRAERASVCTYLP</sequence>
<feature type="domain" description="SKI-interacting protein SKIP SNW" evidence="3">
    <location>
        <begin position="212"/>
        <end position="339"/>
    </location>
</feature>
<proteinExistence type="inferred from homology"/>
<dbReference type="Pfam" id="PF02731">
    <property type="entry name" value="SKIP_SNW"/>
    <property type="match status" value="1"/>
</dbReference>
<name>A0A6A0H596_HYAAZ</name>
<feature type="compositionally biased region" description="Polar residues" evidence="2">
    <location>
        <begin position="208"/>
        <end position="219"/>
    </location>
</feature>
<dbReference type="Proteomes" id="UP000711488">
    <property type="component" value="Unassembled WGS sequence"/>
</dbReference>
<reference evidence="4" key="3">
    <citation type="submission" date="2019-06" db="EMBL/GenBank/DDBJ databases">
        <authorList>
            <person name="Poynton C."/>
            <person name="Hasenbein S."/>
            <person name="Benoit J.B."/>
            <person name="Sepulveda M.S."/>
            <person name="Poelchau M.F."/>
            <person name="Murali S.C."/>
            <person name="Chen S."/>
            <person name="Glastad K.M."/>
            <person name="Werren J.H."/>
            <person name="Vineis J.H."/>
            <person name="Bowen J.L."/>
            <person name="Friedrich M."/>
            <person name="Jones J."/>
            <person name="Robertson H.M."/>
            <person name="Feyereisen R."/>
            <person name="Mechler-Hickson A."/>
            <person name="Mathers N."/>
            <person name="Lee C.E."/>
            <person name="Colbourne J.K."/>
            <person name="Biales A."/>
            <person name="Johnston J.S."/>
            <person name="Wellborn G.A."/>
            <person name="Rosendale A.J."/>
            <person name="Cridge A.G."/>
            <person name="Munoz-Torres M.C."/>
            <person name="Bain P.A."/>
            <person name="Manny A.R."/>
            <person name="Major K.M."/>
            <person name="Lambert F.N."/>
            <person name="Vulpe C.D."/>
            <person name="Tuck P."/>
            <person name="Blalock B.J."/>
            <person name="Lin Y.-Y."/>
            <person name="Smith M.E."/>
            <person name="Ochoa-Acuna H."/>
            <person name="Chen M.-J.M."/>
            <person name="Childers C.P."/>
            <person name="Qu J."/>
            <person name="Dugan S."/>
            <person name="Lee S.L."/>
            <person name="Chao H."/>
            <person name="Dinh H."/>
            <person name="Han Y."/>
            <person name="Doddapaneni H."/>
            <person name="Worley K.C."/>
            <person name="Muzny D.M."/>
            <person name="Gibbs R.A."/>
            <person name="Richards S."/>
        </authorList>
    </citation>
    <scope>NUCLEOTIDE SEQUENCE</scope>
    <source>
        <strain evidence="4">HAZT.00-mixed</strain>
        <tissue evidence="4">Whole organism</tissue>
    </source>
</reference>
<reference evidence="4" key="2">
    <citation type="journal article" date="2018" name="Environ. Sci. Technol.">
        <title>The Toxicogenome of Hyalella azteca: A Model for Sediment Ecotoxicology and Evolutionary Toxicology.</title>
        <authorList>
            <person name="Poynton H.C."/>
            <person name="Hasenbein S."/>
            <person name="Benoit J.B."/>
            <person name="Sepulveda M.S."/>
            <person name="Poelchau M.F."/>
            <person name="Hughes D.S.T."/>
            <person name="Murali S.C."/>
            <person name="Chen S."/>
            <person name="Glastad K.M."/>
            <person name="Goodisman M.A.D."/>
            <person name="Werren J.H."/>
            <person name="Vineis J.H."/>
            <person name="Bowen J.L."/>
            <person name="Friedrich M."/>
            <person name="Jones J."/>
            <person name="Robertson H.M."/>
            <person name="Feyereisen R."/>
            <person name="Mechler-Hickson A."/>
            <person name="Mathers N."/>
            <person name="Lee C.E."/>
            <person name="Colbourne J.K."/>
            <person name="Biales A."/>
            <person name="Johnston J.S."/>
            <person name="Wellborn G.A."/>
            <person name="Rosendale A.J."/>
            <person name="Cridge A.G."/>
            <person name="Munoz-Torres M.C."/>
            <person name="Bain P.A."/>
            <person name="Manny A.R."/>
            <person name="Major K.M."/>
            <person name="Lambert F.N."/>
            <person name="Vulpe C.D."/>
            <person name="Tuck P."/>
            <person name="Blalock B.J."/>
            <person name="Lin Y.Y."/>
            <person name="Smith M.E."/>
            <person name="Ochoa-Acuna H."/>
            <person name="Chen M.M."/>
            <person name="Childers C.P."/>
            <person name="Qu J."/>
            <person name="Dugan S."/>
            <person name="Lee S.L."/>
            <person name="Chao H."/>
            <person name="Dinh H."/>
            <person name="Han Y."/>
            <person name="Doddapaneni H."/>
            <person name="Worley K.C."/>
            <person name="Muzny D.M."/>
            <person name="Gibbs R.A."/>
            <person name="Richards S."/>
        </authorList>
    </citation>
    <scope>NUCLEOTIDE SEQUENCE</scope>
    <source>
        <strain evidence="4">HAZT.00-mixed</strain>
        <tissue evidence="4">Whole organism</tissue>
    </source>
</reference>
<comment type="similarity">
    <text evidence="1">Belongs to the SNW family.</text>
</comment>